<reference evidence="2" key="1">
    <citation type="submission" date="2023-11" db="EMBL/GenBank/DDBJ databases">
        <title>Genome assemblies of two species of porcelain crab, Petrolisthes cinctipes and Petrolisthes manimaculis (Anomura: Porcellanidae).</title>
        <authorList>
            <person name="Angst P."/>
        </authorList>
    </citation>
    <scope>NUCLEOTIDE SEQUENCE</scope>
    <source>
        <strain evidence="2">PB745_02</strain>
        <tissue evidence="2">Gill</tissue>
    </source>
</reference>
<feature type="region of interest" description="Disordered" evidence="1">
    <location>
        <begin position="31"/>
        <end position="51"/>
    </location>
</feature>
<protein>
    <submittedName>
        <fullName evidence="2">Uncharacterized protein</fullName>
    </submittedName>
</protein>
<comment type="caution">
    <text evidence="2">The sequence shown here is derived from an EMBL/GenBank/DDBJ whole genome shotgun (WGS) entry which is preliminary data.</text>
</comment>
<dbReference type="Proteomes" id="UP001292094">
    <property type="component" value="Unassembled WGS sequence"/>
</dbReference>
<dbReference type="EMBL" id="JAWZYT010001061">
    <property type="protein sequence ID" value="KAK4315967.1"/>
    <property type="molecule type" value="Genomic_DNA"/>
</dbReference>
<evidence type="ECO:0000256" key="1">
    <source>
        <dbReference type="SAM" id="MobiDB-lite"/>
    </source>
</evidence>
<accession>A0AAE1PZP0</accession>
<organism evidence="2 3">
    <name type="scientific">Petrolisthes manimaculis</name>
    <dbReference type="NCBI Taxonomy" id="1843537"/>
    <lineage>
        <taxon>Eukaryota</taxon>
        <taxon>Metazoa</taxon>
        <taxon>Ecdysozoa</taxon>
        <taxon>Arthropoda</taxon>
        <taxon>Crustacea</taxon>
        <taxon>Multicrustacea</taxon>
        <taxon>Malacostraca</taxon>
        <taxon>Eumalacostraca</taxon>
        <taxon>Eucarida</taxon>
        <taxon>Decapoda</taxon>
        <taxon>Pleocyemata</taxon>
        <taxon>Anomura</taxon>
        <taxon>Galatheoidea</taxon>
        <taxon>Porcellanidae</taxon>
        <taxon>Petrolisthes</taxon>
    </lineage>
</organism>
<proteinExistence type="predicted"/>
<sequence>MLQPAPIPAPAPVPVQAPAAPMAAPPSTFTPFKVPAAPAPQKGPAPFGAPAAGVDVRTHISKKGEEGGRVPTYITVDQPCTLQSLPPLPPIMPCHPYPCHPCAATHTLPPIPCHPYPAKYLFVIFCCVTLGLVS</sequence>
<keyword evidence="3" id="KW-1185">Reference proteome</keyword>
<evidence type="ECO:0000313" key="3">
    <source>
        <dbReference type="Proteomes" id="UP001292094"/>
    </source>
</evidence>
<gene>
    <name evidence="2" type="ORF">Pmani_012842</name>
</gene>
<evidence type="ECO:0000313" key="2">
    <source>
        <dbReference type="EMBL" id="KAK4315967.1"/>
    </source>
</evidence>
<dbReference type="AlphaFoldDB" id="A0AAE1PZP0"/>
<name>A0AAE1PZP0_9EUCA</name>